<organism evidence="2 3">
    <name type="scientific">Venturia effusa</name>
    <dbReference type="NCBI Taxonomy" id="50376"/>
    <lineage>
        <taxon>Eukaryota</taxon>
        <taxon>Fungi</taxon>
        <taxon>Dikarya</taxon>
        <taxon>Ascomycota</taxon>
        <taxon>Pezizomycotina</taxon>
        <taxon>Dothideomycetes</taxon>
        <taxon>Pleosporomycetidae</taxon>
        <taxon>Venturiales</taxon>
        <taxon>Venturiaceae</taxon>
        <taxon>Venturia</taxon>
    </lineage>
</organism>
<dbReference type="Proteomes" id="UP000316270">
    <property type="component" value="Chromosome 13"/>
</dbReference>
<evidence type="ECO:0000313" key="3">
    <source>
        <dbReference type="Proteomes" id="UP000316270"/>
    </source>
</evidence>
<feature type="region of interest" description="Disordered" evidence="1">
    <location>
        <begin position="1"/>
        <end position="41"/>
    </location>
</feature>
<name>A0A517LIU7_9PEZI</name>
<gene>
    <name evidence="2" type="ORF">FKW77_005794</name>
</gene>
<feature type="region of interest" description="Disordered" evidence="1">
    <location>
        <begin position="53"/>
        <end position="73"/>
    </location>
</feature>
<dbReference type="EMBL" id="CP042197">
    <property type="protein sequence ID" value="QDS75561.1"/>
    <property type="molecule type" value="Genomic_DNA"/>
</dbReference>
<dbReference type="OrthoDB" id="3944493at2759"/>
<protein>
    <submittedName>
        <fullName evidence="2">Uncharacterized protein</fullName>
    </submittedName>
</protein>
<feature type="compositionally biased region" description="Pro residues" evidence="1">
    <location>
        <begin position="56"/>
        <end position="66"/>
    </location>
</feature>
<dbReference type="AlphaFoldDB" id="A0A517LIU7"/>
<accession>A0A517LIU7</accession>
<proteinExistence type="predicted"/>
<keyword evidence="3" id="KW-1185">Reference proteome</keyword>
<reference evidence="2 3" key="1">
    <citation type="submission" date="2019-07" db="EMBL/GenBank/DDBJ databases">
        <title>Finished genome of Venturia effusa.</title>
        <authorList>
            <person name="Young C.A."/>
            <person name="Cox M.P."/>
            <person name="Ganley A.R.D."/>
            <person name="David W.J."/>
        </authorList>
    </citation>
    <scope>NUCLEOTIDE SEQUENCE [LARGE SCALE GENOMIC DNA]</scope>
    <source>
        <strain evidence="3">albino</strain>
    </source>
</reference>
<feature type="compositionally biased region" description="Polar residues" evidence="1">
    <location>
        <begin position="15"/>
        <end position="25"/>
    </location>
</feature>
<evidence type="ECO:0000313" key="2">
    <source>
        <dbReference type="EMBL" id="QDS75561.1"/>
    </source>
</evidence>
<sequence length="363" mass="40693">MDAIASAAIRDRLPNSPSSAISSRTELARNDGQEGAPTPSRFAAAQQLFKRQQTVPPKPPLPPFIPPQTIVPTSPTRVRSFTASSTLYSKIRQSIQVEAIGPEERARAVSSPGIMTFSQSFGQPKPQYVVKPPSTAKSFESGQEAPIDPQCMLPGPRFTNQPFNISAINGKTEMGRAAWWCRHDRLVVFDGLAPEDKSVSSREEKMLLVRASRGLEMSRKNCKKEVIHVEIPCGHCRNILGKEVWKFEARVKRSKVCAGCQERCWREVEKMEKDAEMARADNRRDSFFMQEENGVRRIQSDRNLKEKVGVEIVKTEGPTIVEVTPDLRKVRSDWQLQRTTTGSFEELICKEKAPQQDKLESGG</sequence>
<evidence type="ECO:0000256" key="1">
    <source>
        <dbReference type="SAM" id="MobiDB-lite"/>
    </source>
</evidence>